<feature type="domain" description="Thiamine pyrophosphate enzyme TPP-binding" evidence="16">
    <location>
        <begin position="395"/>
        <end position="543"/>
    </location>
</feature>
<dbReference type="GO" id="GO:0009099">
    <property type="term" value="P:L-valine biosynthetic process"/>
    <property type="evidence" value="ECO:0007669"/>
    <property type="project" value="UniProtKB-UniPathway"/>
</dbReference>
<dbReference type="InterPro" id="IPR012001">
    <property type="entry name" value="Thiamin_PyroP_enz_TPP-bd_dom"/>
</dbReference>
<keyword evidence="11 14" id="KW-0786">Thiamine pyrophosphate</keyword>
<comment type="catalytic activity">
    <reaction evidence="13 14">
        <text>2 pyruvate + H(+) = (2S)-2-acetolactate + CO2</text>
        <dbReference type="Rhea" id="RHEA:25249"/>
        <dbReference type="ChEBI" id="CHEBI:15361"/>
        <dbReference type="ChEBI" id="CHEBI:15378"/>
        <dbReference type="ChEBI" id="CHEBI:16526"/>
        <dbReference type="ChEBI" id="CHEBI:58476"/>
        <dbReference type="EC" id="2.2.1.6"/>
    </reaction>
</comment>
<evidence type="ECO:0000259" key="16">
    <source>
        <dbReference type="Pfam" id="PF02775"/>
    </source>
</evidence>
<proteinExistence type="inferred from homology"/>
<dbReference type="InterPro" id="IPR012846">
    <property type="entry name" value="Acetolactate_synth_lsu"/>
</dbReference>
<dbReference type="GO" id="GO:0030976">
    <property type="term" value="F:thiamine pyrophosphate binding"/>
    <property type="evidence" value="ECO:0007669"/>
    <property type="project" value="UniProtKB-UniRule"/>
</dbReference>
<keyword evidence="9" id="KW-0274">FAD</keyword>
<evidence type="ECO:0000256" key="6">
    <source>
        <dbReference type="ARBA" id="ARBA00022630"/>
    </source>
</evidence>
<evidence type="ECO:0000256" key="10">
    <source>
        <dbReference type="ARBA" id="ARBA00022842"/>
    </source>
</evidence>
<dbReference type="KEGG" id="tpx:Turpa_3281"/>
<dbReference type="UniPathway" id="UPA00049">
    <property type="reaction ID" value="UER00059"/>
</dbReference>
<dbReference type="GO" id="GO:0000287">
    <property type="term" value="F:magnesium ion binding"/>
    <property type="evidence" value="ECO:0007669"/>
    <property type="project" value="UniProtKB-UniRule"/>
</dbReference>
<dbReference type="STRING" id="869212.Turpa_3281"/>
<evidence type="ECO:0000256" key="11">
    <source>
        <dbReference type="ARBA" id="ARBA00023052"/>
    </source>
</evidence>
<dbReference type="AlphaFoldDB" id="I4B9G3"/>
<keyword evidence="7 14" id="KW-0808">Transferase</keyword>
<dbReference type="PATRIC" id="fig|869212.3.peg.3319"/>
<dbReference type="NCBIfam" id="TIGR00118">
    <property type="entry name" value="acolac_lg"/>
    <property type="match status" value="1"/>
</dbReference>
<comment type="pathway">
    <text evidence="1 14">Amino-acid biosynthesis; L-isoleucine biosynthesis; L-isoleucine from 2-oxobutanoate: step 1/4.</text>
</comment>
<dbReference type="InterPro" id="IPR012000">
    <property type="entry name" value="Thiamin_PyroP_enz_cen_dom"/>
</dbReference>
<dbReference type="PROSITE" id="PS00187">
    <property type="entry name" value="TPP_ENZYMES"/>
    <property type="match status" value="1"/>
</dbReference>
<keyword evidence="6" id="KW-0285">Flavoprotein</keyword>
<dbReference type="InterPro" id="IPR045229">
    <property type="entry name" value="TPP_enz"/>
</dbReference>
<dbReference type="GO" id="GO:0009097">
    <property type="term" value="P:isoleucine biosynthetic process"/>
    <property type="evidence" value="ECO:0007669"/>
    <property type="project" value="UniProtKB-UniPathway"/>
</dbReference>
<evidence type="ECO:0000256" key="3">
    <source>
        <dbReference type="ARBA" id="ARBA00007812"/>
    </source>
</evidence>
<evidence type="ECO:0000256" key="9">
    <source>
        <dbReference type="ARBA" id="ARBA00022827"/>
    </source>
</evidence>
<dbReference type="RefSeq" id="WP_014804420.1">
    <property type="nucleotide sequence ID" value="NC_018020.1"/>
</dbReference>
<protein>
    <recommendedName>
        <fullName evidence="4 14">Acetolactate synthase</fullName>
        <ecNumber evidence="4 14">2.2.1.6</ecNumber>
    </recommendedName>
</protein>
<feature type="domain" description="Thiamine pyrophosphate enzyme N-terminal TPP-binding" evidence="17">
    <location>
        <begin position="17"/>
        <end position="131"/>
    </location>
</feature>
<dbReference type="GO" id="GO:0050660">
    <property type="term" value="F:flavin adenine dinucleotide binding"/>
    <property type="evidence" value="ECO:0007669"/>
    <property type="project" value="InterPro"/>
</dbReference>
<keyword evidence="19" id="KW-1185">Reference proteome</keyword>
<keyword evidence="12 14" id="KW-0100">Branched-chain amino acid biosynthesis</keyword>
<dbReference type="InterPro" id="IPR029061">
    <property type="entry name" value="THDP-binding"/>
</dbReference>
<dbReference type="InterPro" id="IPR011766">
    <property type="entry name" value="TPP_enzyme_TPP-bd"/>
</dbReference>
<dbReference type="InterPro" id="IPR029035">
    <property type="entry name" value="DHS-like_NAD/FAD-binding_dom"/>
</dbReference>
<dbReference type="Pfam" id="PF00205">
    <property type="entry name" value="TPP_enzyme_M"/>
    <property type="match status" value="1"/>
</dbReference>
<comment type="cofactor">
    <cofactor evidence="14">
        <name>Mg(2+)</name>
        <dbReference type="ChEBI" id="CHEBI:18420"/>
    </cofactor>
    <text evidence="14">Binds 1 Mg(2+) ion per subunit.</text>
</comment>
<reference evidence="18 19" key="1">
    <citation type="submission" date="2012-06" db="EMBL/GenBank/DDBJ databases">
        <title>The complete chromosome of genome of Turneriella parva DSM 21527.</title>
        <authorList>
            <consortium name="US DOE Joint Genome Institute (JGI-PGF)"/>
            <person name="Lucas S."/>
            <person name="Han J."/>
            <person name="Lapidus A."/>
            <person name="Bruce D."/>
            <person name="Goodwin L."/>
            <person name="Pitluck S."/>
            <person name="Peters L."/>
            <person name="Kyrpides N."/>
            <person name="Mavromatis K."/>
            <person name="Ivanova N."/>
            <person name="Mikhailova N."/>
            <person name="Chertkov O."/>
            <person name="Detter J.C."/>
            <person name="Tapia R."/>
            <person name="Han C."/>
            <person name="Land M."/>
            <person name="Hauser L."/>
            <person name="Markowitz V."/>
            <person name="Cheng J.-F."/>
            <person name="Hugenholtz P."/>
            <person name="Woyke T."/>
            <person name="Wu D."/>
            <person name="Gronow S."/>
            <person name="Wellnitz S."/>
            <person name="Brambilla E."/>
            <person name="Klenk H.-P."/>
            <person name="Eisen J.A."/>
        </authorList>
    </citation>
    <scope>NUCLEOTIDE SEQUENCE [LARGE SCALE GENOMIC DNA]</scope>
    <source>
        <strain evidence="19">ATCC BAA-1111 / DSM 21527 / NCTC 11395 / H</strain>
    </source>
</reference>
<dbReference type="InterPro" id="IPR000399">
    <property type="entry name" value="TPP-bd_CS"/>
</dbReference>
<dbReference type="GO" id="GO:0003984">
    <property type="term" value="F:acetolactate synthase activity"/>
    <property type="evidence" value="ECO:0007669"/>
    <property type="project" value="UniProtKB-EC"/>
</dbReference>
<evidence type="ECO:0000256" key="14">
    <source>
        <dbReference type="RuleBase" id="RU003591"/>
    </source>
</evidence>
<evidence type="ECO:0000256" key="13">
    <source>
        <dbReference type="ARBA" id="ARBA00048670"/>
    </source>
</evidence>
<evidence type="ECO:0000256" key="4">
    <source>
        <dbReference type="ARBA" id="ARBA00013145"/>
    </source>
</evidence>
<dbReference type="Pfam" id="PF02775">
    <property type="entry name" value="TPP_enzyme_C"/>
    <property type="match status" value="1"/>
</dbReference>
<dbReference type="InterPro" id="IPR039368">
    <property type="entry name" value="AHAS_TPP"/>
</dbReference>
<dbReference type="SUPFAM" id="SSF52467">
    <property type="entry name" value="DHS-like NAD/FAD-binding domain"/>
    <property type="match status" value="1"/>
</dbReference>
<feature type="domain" description="Thiamine pyrophosphate enzyme central" evidence="15">
    <location>
        <begin position="205"/>
        <end position="339"/>
    </location>
</feature>
<dbReference type="PANTHER" id="PTHR18968">
    <property type="entry name" value="THIAMINE PYROPHOSPHATE ENZYMES"/>
    <property type="match status" value="1"/>
</dbReference>
<accession>I4B9G3</accession>
<evidence type="ECO:0000313" key="18">
    <source>
        <dbReference type="EMBL" id="AFM13920.1"/>
    </source>
</evidence>
<dbReference type="UniPathway" id="UPA00047">
    <property type="reaction ID" value="UER00055"/>
</dbReference>
<dbReference type="EMBL" id="CP002959">
    <property type="protein sequence ID" value="AFM13920.1"/>
    <property type="molecule type" value="Genomic_DNA"/>
</dbReference>
<comment type="similarity">
    <text evidence="3 14">Belongs to the TPP enzyme family.</text>
</comment>
<dbReference type="HOGENOM" id="CLU_013748_1_2_12"/>
<evidence type="ECO:0000259" key="15">
    <source>
        <dbReference type="Pfam" id="PF00205"/>
    </source>
</evidence>
<name>I4B9G3_TURPD</name>
<evidence type="ECO:0000256" key="5">
    <source>
        <dbReference type="ARBA" id="ARBA00022605"/>
    </source>
</evidence>
<dbReference type="FunFam" id="3.40.50.970:FF:000007">
    <property type="entry name" value="Acetolactate synthase"/>
    <property type="match status" value="1"/>
</dbReference>
<evidence type="ECO:0000256" key="12">
    <source>
        <dbReference type="ARBA" id="ARBA00023304"/>
    </source>
</evidence>
<comment type="pathway">
    <text evidence="2 14">Amino-acid biosynthesis; L-valine biosynthesis; L-valine from pyruvate: step 1/4.</text>
</comment>
<dbReference type="PANTHER" id="PTHR18968:SF13">
    <property type="entry name" value="ACETOLACTATE SYNTHASE CATALYTIC SUBUNIT, MITOCHONDRIAL"/>
    <property type="match status" value="1"/>
</dbReference>
<sequence length="587" mass="64961">MADGAKTKIEAKTTEKNGSQVMLDVLQKNGVDICWGYPGGAILPFYDEVHSSKIKHILVRHEQGAVHAAEGYAKATGKLGMCIATSGPGATNLITGITDAKMDSVPLLALTGQVATGVIGTDAFQECDTYGMTIPITKYNALVRSADDVARVTQEAITVATSLRPGPALIDFPKDIQVAKTKVFKPEMRLAARHYQKPKIKGDFDRLVDAIARAEKPLLYVGGGAITGNAYKEIRELAEKAEIPVYMTLMGLGAFPAEHKLSLGMAGMHGTAYANKAILECDFMLALGARFDDRVALNAQDFARNATRAMIDIDEAEINKRIPVDIHIVGDLKDVLLELIKRVKKQTRKNWVERITKLKEENPLRFNVEPGSIKPQQTIYELWKKTRGQAVITTDVGQHQMWAAQYYTFNEPRNWITSGGLGTMGFGFPAAIGAKLGRPDKDVFVISGDGSFQMCMQELATLAMYQIPVKILLFNNGFLGMVRQWQELFYENRFSQSVMNYNPDFVKICSGYDIPARRIDKQSELSAGLDFLINSKTSALLEVTIPEQEKVYPMIASGARYDQMVDFKTKSDKGSEMLVHLNRVEKR</sequence>
<dbReference type="OrthoDB" id="4494979at2"/>
<keyword evidence="8 14" id="KW-0479">Metal-binding</keyword>
<dbReference type="Proteomes" id="UP000006048">
    <property type="component" value="Chromosome"/>
</dbReference>
<dbReference type="Gene3D" id="3.40.50.1220">
    <property type="entry name" value="TPP-binding domain"/>
    <property type="match status" value="1"/>
</dbReference>
<organism evidence="18 19">
    <name type="scientific">Turneriella parva (strain ATCC BAA-1111 / DSM 21527 / NCTC 11395 / H)</name>
    <name type="common">Leptospira parva</name>
    <dbReference type="NCBI Taxonomy" id="869212"/>
    <lineage>
        <taxon>Bacteria</taxon>
        <taxon>Pseudomonadati</taxon>
        <taxon>Spirochaetota</taxon>
        <taxon>Spirochaetia</taxon>
        <taxon>Leptospirales</taxon>
        <taxon>Leptospiraceae</taxon>
        <taxon>Turneriella</taxon>
    </lineage>
</organism>
<gene>
    <name evidence="18" type="ordered locus">Turpa_3281</name>
</gene>
<keyword evidence="5 14" id="KW-0028">Amino-acid biosynthesis</keyword>
<evidence type="ECO:0000259" key="17">
    <source>
        <dbReference type="Pfam" id="PF02776"/>
    </source>
</evidence>
<evidence type="ECO:0000256" key="7">
    <source>
        <dbReference type="ARBA" id="ARBA00022679"/>
    </source>
</evidence>
<dbReference type="GO" id="GO:0005948">
    <property type="term" value="C:acetolactate synthase complex"/>
    <property type="evidence" value="ECO:0007669"/>
    <property type="project" value="UniProtKB-ARBA"/>
</dbReference>
<keyword evidence="10 14" id="KW-0460">Magnesium</keyword>
<comment type="cofactor">
    <cofactor evidence="14">
        <name>thiamine diphosphate</name>
        <dbReference type="ChEBI" id="CHEBI:58937"/>
    </cofactor>
    <text evidence="14">Binds 1 thiamine pyrophosphate per subunit.</text>
</comment>
<dbReference type="EC" id="2.2.1.6" evidence="4 14"/>
<dbReference type="Gene3D" id="3.40.50.970">
    <property type="match status" value="2"/>
</dbReference>
<dbReference type="FunFam" id="3.40.50.970:FF:000016">
    <property type="entry name" value="Acetolactate synthase"/>
    <property type="match status" value="1"/>
</dbReference>
<evidence type="ECO:0000256" key="2">
    <source>
        <dbReference type="ARBA" id="ARBA00005025"/>
    </source>
</evidence>
<dbReference type="Pfam" id="PF02776">
    <property type="entry name" value="TPP_enzyme_N"/>
    <property type="match status" value="1"/>
</dbReference>
<dbReference type="CDD" id="cd07035">
    <property type="entry name" value="TPP_PYR_POX_like"/>
    <property type="match status" value="1"/>
</dbReference>
<dbReference type="SUPFAM" id="SSF52518">
    <property type="entry name" value="Thiamin diphosphate-binding fold (THDP-binding)"/>
    <property type="match status" value="2"/>
</dbReference>
<evidence type="ECO:0000256" key="1">
    <source>
        <dbReference type="ARBA" id="ARBA00004974"/>
    </source>
</evidence>
<dbReference type="FunFam" id="3.40.50.1220:FF:000008">
    <property type="entry name" value="Acetolactate synthase"/>
    <property type="match status" value="1"/>
</dbReference>
<dbReference type="CDD" id="cd02015">
    <property type="entry name" value="TPP_AHAS"/>
    <property type="match status" value="1"/>
</dbReference>
<evidence type="ECO:0000313" key="19">
    <source>
        <dbReference type="Proteomes" id="UP000006048"/>
    </source>
</evidence>
<evidence type="ECO:0000256" key="8">
    <source>
        <dbReference type="ARBA" id="ARBA00022723"/>
    </source>
</evidence>